<dbReference type="Proteomes" id="UP001463665">
    <property type="component" value="Chromosome"/>
</dbReference>
<evidence type="ECO:0000313" key="1">
    <source>
        <dbReference type="EMBL" id="XAO72898.1"/>
    </source>
</evidence>
<dbReference type="InterPro" id="IPR021109">
    <property type="entry name" value="Peptidase_aspartic_dom_sf"/>
</dbReference>
<reference evidence="1 2" key="1">
    <citation type="submission" date="2024-04" db="EMBL/GenBank/DDBJ databases">
        <title>Genome sequencing and assembly of rice foliar adapted Chryseobacterium endophyticum OsEnb-ALM-A6.</title>
        <authorList>
            <person name="Kumar S."/>
            <person name="Javed M."/>
            <person name="Chouhan V."/>
            <person name="Charishma K."/>
            <person name="Patel A."/>
            <person name="Kumar M."/>
            <person name="Sahu K.P."/>
            <person name="Kumar A."/>
        </authorList>
    </citation>
    <scope>NUCLEOTIDE SEQUENCE [LARGE SCALE GENOMIC DNA]</scope>
    <source>
        <strain evidence="1 2">OsEnb-ALM-A6</strain>
    </source>
</reference>
<proteinExistence type="predicted"/>
<evidence type="ECO:0008006" key="3">
    <source>
        <dbReference type="Google" id="ProtNLM"/>
    </source>
</evidence>
<organism evidence="1 2">
    <name type="scientific">Chryseobacterium endophyticum</name>
    <dbReference type="NCBI Taxonomy" id="1854762"/>
    <lineage>
        <taxon>Bacteria</taxon>
        <taxon>Pseudomonadati</taxon>
        <taxon>Bacteroidota</taxon>
        <taxon>Flavobacteriia</taxon>
        <taxon>Flavobacteriales</taxon>
        <taxon>Weeksellaceae</taxon>
        <taxon>Chryseobacterium group</taxon>
        <taxon>Chryseobacterium</taxon>
    </lineage>
</organism>
<keyword evidence="2" id="KW-1185">Reference proteome</keyword>
<dbReference type="RefSeq" id="WP_345765599.1">
    <property type="nucleotide sequence ID" value="NZ_CP154834.1"/>
</dbReference>
<dbReference type="SUPFAM" id="SSF50156">
    <property type="entry name" value="PDZ domain-like"/>
    <property type="match status" value="1"/>
</dbReference>
<evidence type="ECO:0000313" key="2">
    <source>
        <dbReference type="Proteomes" id="UP001463665"/>
    </source>
</evidence>
<protein>
    <recommendedName>
        <fullName evidence="3">PDZ domain-containing protein</fullName>
    </recommendedName>
</protein>
<dbReference type="Gene3D" id="2.40.70.10">
    <property type="entry name" value="Acid Proteases"/>
    <property type="match status" value="1"/>
</dbReference>
<dbReference type="AlphaFoldDB" id="A0AAU6WJY7"/>
<dbReference type="EMBL" id="CP154834">
    <property type="protein sequence ID" value="XAO72898.1"/>
    <property type="molecule type" value="Genomic_DNA"/>
</dbReference>
<dbReference type="InterPro" id="IPR036034">
    <property type="entry name" value="PDZ_sf"/>
</dbReference>
<name>A0AAU6WJY7_9FLAO</name>
<accession>A0AAU6WJY7</accession>
<gene>
    <name evidence="1" type="ORF">AAFP95_13650</name>
</gene>
<sequence length="214" mass="24468">MPFEQRAQKTPVIKTPLRDKNIELTFDTGFSGRFEITEKDFDPAKAVRKIETFGTHSTGAFGAAVPVAGAVFRLDSLTLGNKIFTDEIISTGTSNLIGNEFLRDFSFILDWKNNRIYMKPVRDNPARLESFGFTYRFVERKPVVAFIFKDENFPLKIGDSIISINGVMLDHLDEATACHYFMNRVERDQKAILVKINRDGNILDFKLERKAYLN</sequence>